<reference evidence="3" key="1">
    <citation type="submission" date="2020-10" db="EMBL/GenBank/DDBJ databases">
        <authorList>
            <person name="Hahn C.J."/>
            <person name="Laso-Perez R."/>
            <person name="Vulcano F."/>
            <person name="Vaziourakis K.-M."/>
            <person name="Stokke R."/>
            <person name="Steen I.H."/>
            <person name="Teske A."/>
            <person name="Boetius A."/>
            <person name="Liebeke M."/>
            <person name="Amann R."/>
            <person name="Knittel K."/>
        </authorList>
    </citation>
    <scope>NUCLEOTIDE SEQUENCE</scope>
    <source>
        <strain evidence="3">Gfbio:e3339647-f889-4370-9287-4fb5cb688e4c:AG392M11_GoMArc1</strain>
    </source>
</reference>
<dbReference type="PANTHER" id="PTHR10572:SF24">
    <property type="entry name" value="3-HYDROXY-3-METHYLGLUTARYL-COENZYME A REDUCTASE"/>
    <property type="match status" value="1"/>
</dbReference>
<keyword evidence="2 3" id="KW-0560">Oxidoreductase</keyword>
<accession>A0A811T5D9</accession>
<dbReference type="GO" id="GO:0016126">
    <property type="term" value="P:sterol biosynthetic process"/>
    <property type="evidence" value="ECO:0007669"/>
    <property type="project" value="TreeGrafter"/>
</dbReference>
<evidence type="ECO:0000313" key="3">
    <source>
        <dbReference type="EMBL" id="CAD6492536.1"/>
    </source>
</evidence>
<dbReference type="InterPro" id="IPR009023">
    <property type="entry name" value="HMG_CoA_Rdtase_NAD(P)-bd_sf"/>
</dbReference>
<dbReference type="InterPro" id="IPR009029">
    <property type="entry name" value="HMG_CoA_Rdtase_sub-bd_dom_sf"/>
</dbReference>
<dbReference type="InterPro" id="IPR002202">
    <property type="entry name" value="HMG_CoA_Rdtase"/>
</dbReference>
<dbReference type="GO" id="GO:0004420">
    <property type="term" value="F:hydroxymethylglutaryl-CoA reductase (NADPH) activity"/>
    <property type="evidence" value="ECO:0007669"/>
    <property type="project" value="UniProtKB-EC"/>
</dbReference>
<gene>
    <name evidence="3" type="primary">hmgA_2</name>
    <name evidence="3" type="ORF">DIAAKJNI_00315</name>
</gene>
<evidence type="ECO:0000313" key="4">
    <source>
        <dbReference type="Proteomes" id="UP000639006"/>
    </source>
</evidence>
<dbReference type="Gene3D" id="3.30.70.420">
    <property type="entry name" value="Hydroxymethylglutaryl-CoA reductase, class I/II, NAD/NADP-binding domain"/>
    <property type="match status" value="1"/>
</dbReference>
<dbReference type="PROSITE" id="PS00066">
    <property type="entry name" value="HMG_COA_REDUCTASE_1"/>
    <property type="match status" value="1"/>
</dbReference>
<dbReference type="SUPFAM" id="SSF55035">
    <property type="entry name" value="NAD-binding domain of HMG-CoA reductase"/>
    <property type="match status" value="1"/>
</dbReference>
<dbReference type="EMBL" id="CAJHIQ010000014">
    <property type="protein sequence ID" value="CAD6492536.1"/>
    <property type="molecule type" value="Genomic_DNA"/>
</dbReference>
<dbReference type="SUPFAM" id="SSF56542">
    <property type="entry name" value="Substrate-binding domain of HMG-CoA reductase"/>
    <property type="match status" value="1"/>
</dbReference>
<organism evidence="3 4">
    <name type="scientific">Candidatus Argoarchaeum ethanivorans</name>
    <dbReference type="NCBI Taxonomy" id="2608793"/>
    <lineage>
        <taxon>Archaea</taxon>
        <taxon>Methanobacteriati</taxon>
        <taxon>Methanobacteriota</taxon>
        <taxon>Stenosarchaea group</taxon>
        <taxon>Methanomicrobia</taxon>
        <taxon>Methanosarcinales</taxon>
        <taxon>Methanosarcinales incertae sedis</taxon>
        <taxon>GOM Arc I cluster</taxon>
        <taxon>Candidatus Argoarchaeum</taxon>
    </lineage>
</organism>
<dbReference type="AlphaFoldDB" id="A0A811T5D9"/>
<dbReference type="PANTHER" id="PTHR10572">
    <property type="entry name" value="3-HYDROXY-3-METHYLGLUTARYL-COENZYME A REDUCTASE"/>
    <property type="match status" value="1"/>
</dbReference>
<name>A0A811T5D9_9EURY</name>
<evidence type="ECO:0000256" key="2">
    <source>
        <dbReference type="ARBA" id="ARBA00023002"/>
    </source>
</evidence>
<dbReference type="Proteomes" id="UP000639006">
    <property type="component" value="Unassembled WGS sequence"/>
</dbReference>
<dbReference type="EC" id="1.1.1.34" evidence="3"/>
<comment type="caution">
    <text evidence="3">The sequence shown here is derived from an EMBL/GenBank/DDBJ whole genome shotgun (WGS) entry which is preliminary data.</text>
</comment>
<comment type="similarity">
    <text evidence="1">Belongs to the HMG-CoA reductase family.</text>
</comment>
<proteinExistence type="inferred from homology"/>
<sequence>MSEDEILNKLLSHKLSFYEIDGIVGVSEAVALRRRAVEKLTGVRLQHVSRFSVDASSVAGRNIENMIGTVQVPLGIAGPIHVKGEYANGDYYLPLATTEGALVASVNRGCTVIREGGGAVVRILKDEMTRAPVFVCENIEGVVKLIDWVKSHIERMKNAAATTTSHGSLLGVEHFVTGRNVWLRFSFDTKDAMGMNMVTIATDAVCDLVLAENADVKLVSVSGNMCVDKKTFSS</sequence>
<dbReference type="PROSITE" id="PS50065">
    <property type="entry name" value="HMG_COA_REDUCTASE_4"/>
    <property type="match status" value="1"/>
</dbReference>
<dbReference type="GO" id="GO:0008299">
    <property type="term" value="P:isoprenoid biosynthetic process"/>
    <property type="evidence" value="ECO:0007669"/>
    <property type="project" value="TreeGrafter"/>
</dbReference>
<evidence type="ECO:0000256" key="1">
    <source>
        <dbReference type="ARBA" id="ARBA00007661"/>
    </source>
</evidence>
<protein>
    <submittedName>
        <fullName evidence="3">3-hydroxy-3-methylglutaryl-coenzyme A reductase</fullName>
        <ecNumber evidence="3">1.1.1.34</ecNumber>
    </submittedName>
</protein>
<dbReference type="Pfam" id="PF00368">
    <property type="entry name" value="HMG-CoA_red"/>
    <property type="match status" value="1"/>
</dbReference>
<dbReference type="InterPro" id="IPR023076">
    <property type="entry name" value="HMG_CoA_Rdtase_CS"/>
</dbReference>
<dbReference type="PRINTS" id="PR00071">
    <property type="entry name" value="HMGCOARDTASE"/>
</dbReference>
<dbReference type="GO" id="GO:0015936">
    <property type="term" value="P:coenzyme A metabolic process"/>
    <property type="evidence" value="ECO:0007669"/>
    <property type="project" value="InterPro"/>
</dbReference>